<dbReference type="EMBL" id="JACGWZ010000005">
    <property type="protein sequence ID" value="MBA8826142.1"/>
    <property type="molecule type" value="Genomic_DNA"/>
</dbReference>
<evidence type="ECO:0008006" key="4">
    <source>
        <dbReference type="Google" id="ProtNLM"/>
    </source>
</evidence>
<evidence type="ECO:0000256" key="1">
    <source>
        <dbReference type="SAM" id="MobiDB-lite"/>
    </source>
</evidence>
<keyword evidence="3" id="KW-1185">Reference proteome</keyword>
<protein>
    <recommendedName>
        <fullName evidence="4">SRPBCC family protein</fullName>
    </recommendedName>
</protein>
<sequence>MVEVGRRTRNQPAPPHVVFEELTDPDRDPARPWLTLLDDERRPRLVEVDEPALVVRSSLWNKRPDAVVRFDLPAERDGYGTDLCWTLLVDHPAPDAALIGHMRKRLNRLVNANLRYTFGQ</sequence>
<feature type="region of interest" description="Disordered" evidence="1">
    <location>
        <begin position="1"/>
        <end position="24"/>
    </location>
</feature>
<proteinExistence type="predicted"/>
<dbReference type="Proteomes" id="UP000569329">
    <property type="component" value="Unassembled WGS sequence"/>
</dbReference>
<gene>
    <name evidence="2" type="ORF">FHX42_003518</name>
</gene>
<evidence type="ECO:0000313" key="3">
    <source>
        <dbReference type="Proteomes" id="UP000569329"/>
    </source>
</evidence>
<reference evidence="2 3" key="1">
    <citation type="submission" date="2020-07" db="EMBL/GenBank/DDBJ databases">
        <title>Sequencing the genomes of 1000 actinobacteria strains.</title>
        <authorList>
            <person name="Klenk H.-P."/>
        </authorList>
    </citation>
    <scope>NUCLEOTIDE SEQUENCE [LARGE SCALE GENOMIC DNA]</scope>
    <source>
        <strain evidence="2 3">DSM 45975</strain>
    </source>
</reference>
<organism evidence="2 3">
    <name type="scientific">Halosaccharopolyspora lacisalsi</name>
    <dbReference type="NCBI Taxonomy" id="1000566"/>
    <lineage>
        <taxon>Bacteria</taxon>
        <taxon>Bacillati</taxon>
        <taxon>Actinomycetota</taxon>
        <taxon>Actinomycetes</taxon>
        <taxon>Pseudonocardiales</taxon>
        <taxon>Pseudonocardiaceae</taxon>
        <taxon>Halosaccharopolyspora</taxon>
    </lineage>
</organism>
<comment type="caution">
    <text evidence="2">The sequence shown here is derived from an EMBL/GenBank/DDBJ whole genome shotgun (WGS) entry which is preliminary data.</text>
</comment>
<name>A0A839DW02_9PSEU</name>
<dbReference type="RefSeq" id="WP_182545414.1">
    <property type="nucleotide sequence ID" value="NZ_JACGWZ010000005.1"/>
</dbReference>
<dbReference type="SUPFAM" id="SSF55961">
    <property type="entry name" value="Bet v1-like"/>
    <property type="match status" value="1"/>
</dbReference>
<dbReference type="AlphaFoldDB" id="A0A839DW02"/>
<evidence type="ECO:0000313" key="2">
    <source>
        <dbReference type="EMBL" id="MBA8826142.1"/>
    </source>
</evidence>
<accession>A0A839DW02</accession>